<dbReference type="Gene3D" id="3.40.980.10">
    <property type="entry name" value="MoaB/Mog-like domain"/>
    <property type="match status" value="1"/>
</dbReference>
<sequence>MIFGDFPIEAAEGVVLAYSIHLSESIPNGRSIRKGRTLCAGDIAALTAADIHRITGARLEAGDVDENAAADSVADVLVGANVGRSEALTGRSNLLAEAHGLLIINRERIGAFNRIHEGVTVATAEPWMIVEPGQVVATLKIIPFAVERRVIDLCRDFASAGEPAISVRPFIPHKVAMIQTTLAGTRESVLQSAAAANRSRIEALGSVWLSERRCNHDAEALAVEIGRVLDEGCSLLLISGASATVDRRDIVPAAILGAGGGIDHFGMPADPGNLLLLGHVGQVPVIDLPGCARSPSLNGLDLVLRRVLAGLAVTASDIMDMGVGGLLKQCPSLTASTLEQQQEQSSR</sequence>
<dbReference type="STRING" id="1244869.H261_14115"/>
<protein>
    <submittedName>
        <fullName evidence="1">Molybdenum cofactor biosynthesis protein</fullName>
    </submittedName>
</protein>
<organism evidence="1 2">
    <name type="scientific">Paramagnetospirillum caucaseum</name>
    <dbReference type="NCBI Taxonomy" id="1244869"/>
    <lineage>
        <taxon>Bacteria</taxon>
        <taxon>Pseudomonadati</taxon>
        <taxon>Pseudomonadota</taxon>
        <taxon>Alphaproteobacteria</taxon>
        <taxon>Rhodospirillales</taxon>
        <taxon>Magnetospirillaceae</taxon>
        <taxon>Paramagnetospirillum</taxon>
    </lineage>
</organism>
<evidence type="ECO:0000313" key="2">
    <source>
        <dbReference type="Proteomes" id="UP000011744"/>
    </source>
</evidence>
<dbReference type="eggNOG" id="COG2068">
    <property type="taxonomic scope" value="Bacteria"/>
</dbReference>
<comment type="caution">
    <text evidence="1">The sequence shown here is derived from an EMBL/GenBank/DDBJ whole genome shotgun (WGS) entry which is preliminary data.</text>
</comment>
<dbReference type="SUPFAM" id="SSF53218">
    <property type="entry name" value="Molybdenum cofactor biosynthesis proteins"/>
    <property type="match status" value="1"/>
</dbReference>
<dbReference type="PATRIC" id="fig|1244869.3.peg.2844"/>
<reference evidence="1 2" key="1">
    <citation type="journal article" date="2014" name="Genome Announc.">
        <title>Draft Genome Sequence of Magnetospirillum sp. Strain SO-1, a Freshwater Magnetotactic Bacterium Isolated from the Ol'khovka River, Russia.</title>
        <authorList>
            <person name="Grouzdev D.S."/>
            <person name="Dziuba M.V."/>
            <person name="Sukhacheva M.S."/>
            <person name="Mardanov A.V."/>
            <person name="Beletskiy A.V."/>
            <person name="Kuznetsov B.B."/>
            <person name="Skryabin K.G."/>
        </authorList>
    </citation>
    <scope>NUCLEOTIDE SEQUENCE [LARGE SCALE GENOMIC DNA]</scope>
    <source>
        <strain evidence="1 2">SO-1</strain>
    </source>
</reference>
<dbReference type="EMBL" id="AONQ01000038">
    <property type="protein sequence ID" value="EME69271.1"/>
    <property type="molecule type" value="Genomic_DNA"/>
</dbReference>
<dbReference type="RefSeq" id="WP_008618672.1">
    <property type="nucleotide sequence ID" value="NZ_AONQ01000038.1"/>
</dbReference>
<keyword evidence="2" id="KW-1185">Reference proteome</keyword>
<dbReference type="InterPro" id="IPR036425">
    <property type="entry name" value="MoaB/Mog-like_dom_sf"/>
</dbReference>
<proteinExistence type="predicted"/>
<gene>
    <name evidence="1" type="ORF">H261_14115</name>
</gene>
<evidence type="ECO:0000313" key="1">
    <source>
        <dbReference type="EMBL" id="EME69271.1"/>
    </source>
</evidence>
<name>M2Y892_9PROT</name>
<dbReference type="UniPathway" id="UPA00344"/>
<dbReference type="Proteomes" id="UP000011744">
    <property type="component" value="Unassembled WGS sequence"/>
</dbReference>
<dbReference type="OrthoDB" id="9779263at2"/>
<dbReference type="AlphaFoldDB" id="M2Y892"/>
<accession>M2Y892</accession>
<dbReference type="CDD" id="cd03522">
    <property type="entry name" value="MoeA_like"/>
    <property type="match status" value="1"/>
</dbReference>